<dbReference type="OrthoDB" id="10015066at2759"/>
<dbReference type="EMBL" id="CAJNOU010001538">
    <property type="protein sequence ID" value="CAF1218903.1"/>
    <property type="molecule type" value="Genomic_DNA"/>
</dbReference>
<evidence type="ECO:0000313" key="4">
    <source>
        <dbReference type="EMBL" id="CAF3885935.1"/>
    </source>
</evidence>
<dbReference type="EMBL" id="CAJOAX010004028">
    <property type="protein sequence ID" value="CAF3885935.1"/>
    <property type="molecule type" value="Genomic_DNA"/>
</dbReference>
<comment type="caution">
    <text evidence="3">The sequence shown here is derived from an EMBL/GenBank/DDBJ whole genome shotgun (WGS) entry which is preliminary data.</text>
</comment>
<dbReference type="SUPFAM" id="SSF52047">
    <property type="entry name" value="RNI-like"/>
    <property type="match status" value="1"/>
</dbReference>
<dbReference type="AlphaFoldDB" id="A0A818ZMQ3"/>
<accession>A0A818ZMQ3</accession>
<dbReference type="Proteomes" id="UP000663889">
    <property type="component" value="Unassembled WGS sequence"/>
</dbReference>
<proteinExistence type="predicted"/>
<dbReference type="EMBL" id="CAJNOO010002410">
    <property type="protein sequence ID" value="CAF1265359.1"/>
    <property type="molecule type" value="Genomic_DNA"/>
</dbReference>
<sequence length="578" mass="69051">MDNLKRKSSVNYLLKKFRNEVDQSITFIENLSNECFYEIFDYFDACEIYVAFSNLNYRFQQLLNSSSLLFKIKFNDSISEEIFRNNYEQILVHNRHQIYSINLWTMEDMFLTMTLFIINSSCDHLESVILFGIEPQILRRLLTHYTCLPRLYSLNIDTKSSCTLKELTDIYQSIFALPKLESIELETDIFDDSESTLPLSITTNKQFNSIKCLYIHHACSFQEVFAIISYTPQLCRLKLSYTSDDEDDEPIIENVLPISLLNLVHFSIDRYEMRFDRFQWFIKNIFCKLKSLYINIEYEDITCFDANQWEQLIRQYLSQLKKFYLAYYELISYEHKILNNSGQLNQFFSSFWIERQSILDIEIHNEHIKYVIHPYRKQWYEYIQNNIVNSSVQLILRNVHSEECFSLVKSYIDHILTIGQIYHLEISEVFINTFIQIINLLPKLDSLKIYSLPLKQSKCLSTNQTELMSLISNKNQITKVNLETITNIEEVYFLLELCPHIIYLKVDFINNIDIELFVRQILIKINTKCHHQLRLLCFCISAADDQMIKTLQKMIRSEKLLLDYTIKRILNNIYLEWK</sequence>
<evidence type="ECO:0000313" key="3">
    <source>
        <dbReference type="EMBL" id="CAF3771288.1"/>
    </source>
</evidence>
<dbReference type="EMBL" id="CAJOBE010001748">
    <property type="protein sequence ID" value="CAF3771288.1"/>
    <property type="molecule type" value="Genomic_DNA"/>
</dbReference>
<evidence type="ECO:0000313" key="1">
    <source>
        <dbReference type="EMBL" id="CAF1218903.1"/>
    </source>
</evidence>
<dbReference type="Proteomes" id="UP000663874">
    <property type="component" value="Unassembled WGS sequence"/>
</dbReference>
<protein>
    <recommendedName>
        <fullName evidence="6">F-box domain-containing protein</fullName>
    </recommendedName>
</protein>
<reference evidence="3" key="1">
    <citation type="submission" date="2021-02" db="EMBL/GenBank/DDBJ databases">
        <authorList>
            <person name="Nowell W R."/>
        </authorList>
    </citation>
    <scope>NUCLEOTIDE SEQUENCE</scope>
</reference>
<organism evidence="3 5">
    <name type="scientific">Rotaria sordida</name>
    <dbReference type="NCBI Taxonomy" id="392033"/>
    <lineage>
        <taxon>Eukaryota</taxon>
        <taxon>Metazoa</taxon>
        <taxon>Spiralia</taxon>
        <taxon>Gnathifera</taxon>
        <taxon>Rotifera</taxon>
        <taxon>Eurotatoria</taxon>
        <taxon>Bdelloidea</taxon>
        <taxon>Philodinida</taxon>
        <taxon>Philodinidae</taxon>
        <taxon>Rotaria</taxon>
    </lineage>
</organism>
<name>A0A818ZMQ3_9BILA</name>
<evidence type="ECO:0000313" key="5">
    <source>
        <dbReference type="Proteomes" id="UP000663874"/>
    </source>
</evidence>
<evidence type="ECO:0000313" key="2">
    <source>
        <dbReference type="EMBL" id="CAF1265359.1"/>
    </source>
</evidence>
<evidence type="ECO:0008006" key="6">
    <source>
        <dbReference type="Google" id="ProtNLM"/>
    </source>
</evidence>
<dbReference type="Proteomes" id="UP000663882">
    <property type="component" value="Unassembled WGS sequence"/>
</dbReference>
<dbReference type="Proteomes" id="UP000663823">
    <property type="component" value="Unassembled WGS sequence"/>
</dbReference>
<gene>
    <name evidence="3" type="ORF">FNK824_LOCUS13376</name>
    <name evidence="4" type="ORF">OTI717_LOCUS23009</name>
    <name evidence="2" type="ORF">RFH988_LOCUS27901</name>
    <name evidence="1" type="ORF">SEV965_LOCUS22076</name>
</gene>